<dbReference type="EMBL" id="BMPI01000037">
    <property type="protein sequence ID" value="GGM54896.1"/>
    <property type="molecule type" value="Genomic_DNA"/>
</dbReference>
<comment type="caution">
    <text evidence="3">The sequence shown here is derived from an EMBL/GenBank/DDBJ whole genome shotgun (WGS) entry which is preliminary data.</text>
</comment>
<keyword evidence="2" id="KW-0812">Transmembrane</keyword>
<proteinExistence type="predicted"/>
<feature type="region of interest" description="Disordered" evidence="1">
    <location>
        <begin position="1"/>
        <end position="35"/>
    </location>
</feature>
<protein>
    <recommendedName>
        <fullName evidence="5">Lipase</fullName>
    </recommendedName>
</protein>
<keyword evidence="2" id="KW-0472">Membrane</keyword>
<dbReference type="AlphaFoldDB" id="A0A917U4N1"/>
<evidence type="ECO:0000256" key="2">
    <source>
        <dbReference type="SAM" id="Phobius"/>
    </source>
</evidence>
<organism evidence="3 4">
    <name type="scientific">Dactylosporangium sucinum</name>
    <dbReference type="NCBI Taxonomy" id="1424081"/>
    <lineage>
        <taxon>Bacteria</taxon>
        <taxon>Bacillati</taxon>
        <taxon>Actinomycetota</taxon>
        <taxon>Actinomycetes</taxon>
        <taxon>Micromonosporales</taxon>
        <taxon>Micromonosporaceae</taxon>
        <taxon>Dactylosporangium</taxon>
    </lineage>
</organism>
<dbReference type="Gene3D" id="3.40.50.1820">
    <property type="entry name" value="alpha/beta hydrolase"/>
    <property type="match status" value="1"/>
</dbReference>
<keyword evidence="2" id="KW-1133">Transmembrane helix</keyword>
<dbReference type="Pfam" id="PF01674">
    <property type="entry name" value="Lipase_2"/>
    <property type="match status" value="1"/>
</dbReference>
<dbReference type="PANTHER" id="PTHR32015:SF1">
    <property type="entry name" value="LIPASE"/>
    <property type="match status" value="1"/>
</dbReference>
<evidence type="ECO:0000313" key="4">
    <source>
        <dbReference type="Proteomes" id="UP000642070"/>
    </source>
</evidence>
<feature type="transmembrane region" description="Helical" evidence="2">
    <location>
        <begin position="49"/>
        <end position="67"/>
    </location>
</feature>
<dbReference type="PANTHER" id="PTHR32015">
    <property type="entry name" value="FASTING INDUCED LIPASE"/>
    <property type="match status" value="1"/>
</dbReference>
<keyword evidence="4" id="KW-1185">Reference proteome</keyword>
<accession>A0A917U4N1</accession>
<name>A0A917U4N1_9ACTN</name>
<evidence type="ECO:0000313" key="3">
    <source>
        <dbReference type="EMBL" id="GGM54896.1"/>
    </source>
</evidence>
<evidence type="ECO:0008006" key="5">
    <source>
        <dbReference type="Google" id="ProtNLM"/>
    </source>
</evidence>
<feature type="compositionally biased region" description="Pro residues" evidence="1">
    <location>
        <begin position="1"/>
        <end position="10"/>
    </location>
</feature>
<reference evidence="3" key="1">
    <citation type="journal article" date="2014" name="Int. J. Syst. Evol. Microbiol.">
        <title>Complete genome sequence of Corynebacterium casei LMG S-19264T (=DSM 44701T), isolated from a smear-ripened cheese.</title>
        <authorList>
            <consortium name="US DOE Joint Genome Institute (JGI-PGF)"/>
            <person name="Walter F."/>
            <person name="Albersmeier A."/>
            <person name="Kalinowski J."/>
            <person name="Ruckert C."/>
        </authorList>
    </citation>
    <scope>NUCLEOTIDE SEQUENCE</scope>
    <source>
        <strain evidence="3">JCM 19831</strain>
    </source>
</reference>
<dbReference type="InterPro" id="IPR029058">
    <property type="entry name" value="AB_hydrolase_fold"/>
</dbReference>
<dbReference type="GO" id="GO:0016042">
    <property type="term" value="P:lipid catabolic process"/>
    <property type="evidence" value="ECO:0007669"/>
    <property type="project" value="InterPro"/>
</dbReference>
<sequence>MAATVPPVPRPAQTGDFADARPAAPSGDWLHASPPSPVEAAKMRMRTRLSVLGAALVAAVGLAVSPANPAAAATSTPVIFVHGFIGNGSNWTTALSVFRAGGFTRLYTYDYNWSGSNTISAAGLRDRVNQVKAQTGASRVAIVNHSMGGLVTRYYLEELGGSSSVSHVASIAGANHGTTYAGACLIYASCIEMYPGSLFLLNLSAGDETPGSARYATWYSACDGIIIPYTSTRLDGATNTNVACETHIGFLTNTSVLTQIRQFIAS</sequence>
<dbReference type="GO" id="GO:0016298">
    <property type="term" value="F:lipase activity"/>
    <property type="evidence" value="ECO:0007669"/>
    <property type="project" value="TreeGrafter"/>
</dbReference>
<dbReference type="Proteomes" id="UP000642070">
    <property type="component" value="Unassembled WGS sequence"/>
</dbReference>
<dbReference type="SUPFAM" id="SSF53474">
    <property type="entry name" value="alpha/beta-Hydrolases"/>
    <property type="match status" value="1"/>
</dbReference>
<dbReference type="InterPro" id="IPR002918">
    <property type="entry name" value="Lipase_EstA/Esterase_EstB"/>
</dbReference>
<evidence type="ECO:0000256" key="1">
    <source>
        <dbReference type="SAM" id="MobiDB-lite"/>
    </source>
</evidence>
<gene>
    <name evidence="3" type="ORF">GCM10007977_065720</name>
</gene>
<reference evidence="3" key="2">
    <citation type="submission" date="2020-09" db="EMBL/GenBank/DDBJ databases">
        <authorList>
            <person name="Sun Q."/>
            <person name="Ohkuma M."/>
        </authorList>
    </citation>
    <scope>NUCLEOTIDE SEQUENCE</scope>
    <source>
        <strain evidence="3">JCM 19831</strain>
    </source>
</reference>